<evidence type="ECO:0000313" key="3">
    <source>
        <dbReference type="Proteomes" id="UP001221898"/>
    </source>
</evidence>
<sequence length="102" mass="11385">MERSQARGARGLADRLRRGEGHFPALREVSPLCASAYCYVMNCGMAGDSKRCHAAFWDCEREGELRMVSHSETRRGDYPNGPSRDTATGWARNAMEPGHLQL</sequence>
<organism evidence="2 3">
    <name type="scientific">Aldrovandia affinis</name>
    <dbReference type="NCBI Taxonomy" id="143900"/>
    <lineage>
        <taxon>Eukaryota</taxon>
        <taxon>Metazoa</taxon>
        <taxon>Chordata</taxon>
        <taxon>Craniata</taxon>
        <taxon>Vertebrata</taxon>
        <taxon>Euteleostomi</taxon>
        <taxon>Actinopterygii</taxon>
        <taxon>Neopterygii</taxon>
        <taxon>Teleostei</taxon>
        <taxon>Notacanthiformes</taxon>
        <taxon>Halosauridae</taxon>
        <taxon>Aldrovandia</taxon>
    </lineage>
</organism>
<comment type="caution">
    <text evidence="2">The sequence shown here is derived from an EMBL/GenBank/DDBJ whole genome shotgun (WGS) entry which is preliminary data.</text>
</comment>
<dbReference type="Proteomes" id="UP001221898">
    <property type="component" value="Unassembled WGS sequence"/>
</dbReference>
<proteinExistence type="predicted"/>
<evidence type="ECO:0000313" key="2">
    <source>
        <dbReference type="EMBL" id="KAJ8400254.1"/>
    </source>
</evidence>
<name>A0AAD7SCW7_9TELE</name>
<feature type="region of interest" description="Disordered" evidence="1">
    <location>
        <begin position="70"/>
        <end position="102"/>
    </location>
</feature>
<accession>A0AAD7SCW7</accession>
<reference evidence="2" key="1">
    <citation type="journal article" date="2023" name="Science">
        <title>Genome structures resolve the early diversification of teleost fishes.</title>
        <authorList>
            <person name="Parey E."/>
            <person name="Louis A."/>
            <person name="Montfort J."/>
            <person name="Bouchez O."/>
            <person name="Roques C."/>
            <person name="Iampietro C."/>
            <person name="Lluch J."/>
            <person name="Castinel A."/>
            <person name="Donnadieu C."/>
            <person name="Desvignes T."/>
            <person name="Floi Bucao C."/>
            <person name="Jouanno E."/>
            <person name="Wen M."/>
            <person name="Mejri S."/>
            <person name="Dirks R."/>
            <person name="Jansen H."/>
            <person name="Henkel C."/>
            <person name="Chen W.J."/>
            <person name="Zahm M."/>
            <person name="Cabau C."/>
            <person name="Klopp C."/>
            <person name="Thompson A.W."/>
            <person name="Robinson-Rechavi M."/>
            <person name="Braasch I."/>
            <person name="Lecointre G."/>
            <person name="Bobe J."/>
            <person name="Postlethwait J.H."/>
            <person name="Berthelot C."/>
            <person name="Roest Crollius H."/>
            <person name="Guiguen Y."/>
        </authorList>
    </citation>
    <scope>NUCLEOTIDE SEQUENCE</scope>
    <source>
        <strain evidence="2">NC1722</strain>
    </source>
</reference>
<keyword evidence="3" id="KW-1185">Reference proteome</keyword>
<evidence type="ECO:0000256" key="1">
    <source>
        <dbReference type="SAM" id="MobiDB-lite"/>
    </source>
</evidence>
<protein>
    <submittedName>
        <fullName evidence="2">Uncharacterized protein</fullName>
    </submittedName>
</protein>
<dbReference type="AlphaFoldDB" id="A0AAD7SCW7"/>
<dbReference type="EMBL" id="JAINUG010000078">
    <property type="protein sequence ID" value="KAJ8400254.1"/>
    <property type="molecule type" value="Genomic_DNA"/>
</dbReference>
<gene>
    <name evidence="2" type="ORF">AAFF_G00399480</name>
</gene>